<feature type="compositionally biased region" description="Acidic residues" evidence="2">
    <location>
        <begin position="29"/>
        <end position="45"/>
    </location>
</feature>
<sequence>MFGDDLSDLEPLDALFGSEDEAIGSPAESGDDEEEEQEEEEEDPGDASSLNCGALKGVTNLTIKRDKAARALRKHEQQMHQVRTQRDSANQKLQDAARSRYAAEMSIVEAERSASESTLAPRATAVPGQGKFQKGNLVRYKPEQTSMGYKNGIWTVEGLIYGYPPSYQLSQMNRPALRHADMIICRFAMLSGVTYLSTGPAAAALSISSHKCLAKLSLCSPNVCEAMVARCSIFIAVALLATGVVPPVASTRVEESTDDNDNAAAIVAGSRIKETAEHEMEQGHSHKEAIKEHVQAKLTGKALKPNGDACSNKDECDSHFCSDGKCS</sequence>
<reference evidence="3" key="1">
    <citation type="submission" date="2021-02" db="EMBL/GenBank/DDBJ databases">
        <authorList>
            <person name="Dougan E. K."/>
            <person name="Rhodes N."/>
            <person name="Thang M."/>
            <person name="Chan C."/>
        </authorList>
    </citation>
    <scope>NUCLEOTIDE SEQUENCE</scope>
</reference>
<name>A0A812SRB4_9DINO</name>
<dbReference type="AlphaFoldDB" id="A0A812SRB4"/>
<dbReference type="Proteomes" id="UP000604046">
    <property type="component" value="Unassembled WGS sequence"/>
</dbReference>
<keyword evidence="4" id="KW-1185">Reference proteome</keyword>
<feature type="region of interest" description="Disordered" evidence="2">
    <location>
        <begin position="1"/>
        <end position="54"/>
    </location>
</feature>
<proteinExistence type="predicted"/>
<gene>
    <name evidence="3" type="ORF">SNAT2548_LOCUS27349</name>
</gene>
<evidence type="ECO:0000313" key="4">
    <source>
        <dbReference type="Proteomes" id="UP000604046"/>
    </source>
</evidence>
<evidence type="ECO:0000313" key="3">
    <source>
        <dbReference type="EMBL" id="CAE7487609.1"/>
    </source>
</evidence>
<comment type="caution">
    <text evidence="3">The sequence shown here is derived from an EMBL/GenBank/DDBJ whole genome shotgun (WGS) entry which is preliminary data.</text>
</comment>
<evidence type="ECO:0000256" key="1">
    <source>
        <dbReference type="SAM" id="Coils"/>
    </source>
</evidence>
<dbReference type="EMBL" id="CAJNDS010002463">
    <property type="protein sequence ID" value="CAE7487609.1"/>
    <property type="molecule type" value="Genomic_DNA"/>
</dbReference>
<organism evidence="3 4">
    <name type="scientific">Symbiodinium natans</name>
    <dbReference type="NCBI Taxonomy" id="878477"/>
    <lineage>
        <taxon>Eukaryota</taxon>
        <taxon>Sar</taxon>
        <taxon>Alveolata</taxon>
        <taxon>Dinophyceae</taxon>
        <taxon>Suessiales</taxon>
        <taxon>Symbiodiniaceae</taxon>
        <taxon>Symbiodinium</taxon>
    </lineage>
</organism>
<accession>A0A812SRB4</accession>
<evidence type="ECO:0000256" key="2">
    <source>
        <dbReference type="SAM" id="MobiDB-lite"/>
    </source>
</evidence>
<feature type="compositionally biased region" description="Acidic residues" evidence="2">
    <location>
        <begin position="1"/>
        <end position="11"/>
    </location>
</feature>
<keyword evidence="1" id="KW-0175">Coiled coil</keyword>
<feature type="coiled-coil region" evidence="1">
    <location>
        <begin position="58"/>
        <end position="99"/>
    </location>
</feature>
<protein>
    <submittedName>
        <fullName evidence="3">Uncharacterized protein</fullName>
    </submittedName>
</protein>